<organism evidence="1 2">
    <name type="scientific">Pseudomonas putida</name>
    <name type="common">Arthrobacter siderocapsulatus</name>
    <dbReference type="NCBI Taxonomy" id="303"/>
    <lineage>
        <taxon>Bacteria</taxon>
        <taxon>Pseudomonadati</taxon>
        <taxon>Pseudomonadota</taxon>
        <taxon>Gammaproteobacteria</taxon>
        <taxon>Pseudomonadales</taxon>
        <taxon>Pseudomonadaceae</taxon>
        <taxon>Pseudomonas</taxon>
    </lineage>
</organism>
<dbReference type="Proteomes" id="UP000464480">
    <property type="component" value="Chromosome"/>
</dbReference>
<gene>
    <name evidence="1" type="ORF">C2H86_28490</name>
</gene>
<name>A0A6I7EJT7_PSEPU</name>
<dbReference type="EMBL" id="CP026115">
    <property type="protein sequence ID" value="QHW08388.1"/>
    <property type="molecule type" value="Genomic_DNA"/>
</dbReference>
<evidence type="ECO:0000313" key="1">
    <source>
        <dbReference type="EMBL" id="QHW08388.1"/>
    </source>
</evidence>
<proteinExistence type="predicted"/>
<dbReference type="AlphaFoldDB" id="A0A6I7EJT7"/>
<reference evidence="1 2" key="1">
    <citation type="submission" date="2020-02" db="EMBL/GenBank/DDBJ databases">
        <title>Pseudomonas Putida W5 Complete Genome Assembly.</title>
        <authorList>
            <person name="Yuan Z.-C."/>
            <person name="Shaw G.A."/>
            <person name="Cusano A.D."/>
            <person name="Caddey B.J."/>
            <person name="Weselowski B.J."/>
        </authorList>
    </citation>
    <scope>NUCLEOTIDE SEQUENCE [LARGE SCALE GENOMIC DNA]</scope>
    <source>
        <strain evidence="1 2">W5</strain>
    </source>
</reference>
<dbReference type="RefSeq" id="WP_159409307.1">
    <property type="nucleotide sequence ID" value="NZ_CP026115.2"/>
</dbReference>
<sequence>MHKEEAMMQDSHLLSALQSLKTIIPGKLVENEKYYTEQKHKNQQHFRSFISEEASGNILHPSVFPDALMEGYLQNALGKISHGRA</sequence>
<protein>
    <submittedName>
        <fullName evidence="1">Uncharacterized protein</fullName>
    </submittedName>
</protein>
<evidence type="ECO:0000313" key="2">
    <source>
        <dbReference type="Proteomes" id="UP000464480"/>
    </source>
</evidence>
<accession>A0A6I7EJT7</accession>